<dbReference type="Proteomes" id="UP000324897">
    <property type="component" value="Unassembled WGS sequence"/>
</dbReference>
<evidence type="ECO:0000256" key="1">
    <source>
        <dbReference type="SAM" id="SignalP"/>
    </source>
</evidence>
<evidence type="ECO:0008006" key="4">
    <source>
        <dbReference type="Google" id="ProtNLM"/>
    </source>
</evidence>
<gene>
    <name evidence="2" type="ORF">EJB05_16458</name>
</gene>
<comment type="caution">
    <text evidence="2">The sequence shown here is derived from an EMBL/GenBank/DDBJ whole genome shotgun (WGS) entry which is preliminary data.</text>
</comment>
<keyword evidence="3" id="KW-1185">Reference proteome</keyword>
<dbReference type="EMBL" id="RWGY01000009">
    <property type="protein sequence ID" value="TVU34619.1"/>
    <property type="molecule type" value="Genomic_DNA"/>
</dbReference>
<feature type="chain" id="PRO_5023809356" description="Acidic protein" evidence="1">
    <location>
        <begin position="18"/>
        <end position="167"/>
    </location>
</feature>
<proteinExistence type="predicted"/>
<feature type="non-terminal residue" evidence="2">
    <location>
        <position position="1"/>
    </location>
</feature>
<protein>
    <recommendedName>
        <fullName evidence="4">Acidic protein</fullName>
    </recommendedName>
</protein>
<sequence>MKAAMVTILLLAAVVAAASRSPPDAVDHQPAAAAAAGGIVGPLRQCLRLCVSVLSQCWFERCANPPDPDDYPVCFLSCTNDAALCSTSCAADAGDLTAVDWTAKGGQLKQKSPLTECVTACGTQVTGCLLGCYKAVDGGNPAVLPICLINCTNTAMFCATICSSNIV</sequence>
<accession>A0A5J9VEQ7</accession>
<reference evidence="2 3" key="1">
    <citation type="journal article" date="2019" name="Sci. Rep.">
        <title>A high-quality genome of Eragrostis curvula grass provides insights into Poaceae evolution and supports new strategies to enhance forage quality.</title>
        <authorList>
            <person name="Carballo J."/>
            <person name="Santos B.A.C.M."/>
            <person name="Zappacosta D."/>
            <person name="Garbus I."/>
            <person name="Selva J.P."/>
            <person name="Gallo C.A."/>
            <person name="Diaz A."/>
            <person name="Albertini E."/>
            <person name="Caccamo M."/>
            <person name="Echenique V."/>
        </authorList>
    </citation>
    <scope>NUCLEOTIDE SEQUENCE [LARGE SCALE GENOMIC DNA]</scope>
    <source>
        <strain evidence="3">cv. Victoria</strain>
        <tissue evidence="2">Leaf</tissue>
    </source>
</reference>
<dbReference type="AlphaFoldDB" id="A0A5J9VEQ7"/>
<dbReference type="Gramene" id="TVU34619">
    <property type="protein sequence ID" value="TVU34619"/>
    <property type="gene ID" value="EJB05_16458"/>
</dbReference>
<evidence type="ECO:0000313" key="3">
    <source>
        <dbReference type="Proteomes" id="UP000324897"/>
    </source>
</evidence>
<evidence type="ECO:0000313" key="2">
    <source>
        <dbReference type="EMBL" id="TVU34619.1"/>
    </source>
</evidence>
<dbReference type="OrthoDB" id="667692at2759"/>
<organism evidence="2 3">
    <name type="scientific">Eragrostis curvula</name>
    <name type="common">weeping love grass</name>
    <dbReference type="NCBI Taxonomy" id="38414"/>
    <lineage>
        <taxon>Eukaryota</taxon>
        <taxon>Viridiplantae</taxon>
        <taxon>Streptophyta</taxon>
        <taxon>Embryophyta</taxon>
        <taxon>Tracheophyta</taxon>
        <taxon>Spermatophyta</taxon>
        <taxon>Magnoliopsida</taxon>
        <taxon>Liliopsida</taxon>
        <taxon>Poales</taxon>
        <taxon>Poaceae</taxon>
        <taxon>PACMAD clade</taxon>
        <taxon>Chloridoideae</taxon>
        <taxon>Eragrostideae</taxon>
        <taxon>Eragrostidinae</taxon>
        <taxon>Eragrostis</taxon>
    </lineage>
</organism>
<keyword evidence="1" id="KW-0732">Signal</keyword>
<name>A0A5J9VEQ7_9POAL</name>
<feature type="signal peptide" evidence="1">
    <location>
        <begin position="1"/>
        <end position="17"/>
    </location>
</feature>